<dbReference type="PANTHER" id="PTHR43615:SF1">
    <property type="entry name" value="PPDK_N DOMAIN-CONTAINING PROTEIN"/>
    <property type="match status" value="1"/>
</dbReference>
<dbReference type="InterPro" id="IPR036637">
    <property type="entry name" value="Phosphohistidine_dom_sf"/>
</dbReference>
<evidence type="ECO:0000256" key="1">
    <source>
        <dbReference type="SAM" id="MobiDB-lite"/>
    </source>
</evidence>
<name>A0A0P9F9K5_9CHLR</name>
<evidence type="ECO:0000313" key="3">
    <source>
        <dbReference type="EMBL" id="KPV53344.1"/>
    </source>
</evidence>
<gene>
    <name evidence="3" type="ORF">SE17_10180</name>
</gene>
<evidence type="ECO:0000259" key="2">
    <source>
        <dbReference type="Pfam" id="PF00391"/>
    </source>
</evidence>
<dbReference type="AlphaFoldDB" id="A0A0P9F9K5"/>
<dbReference type="InterPro" id="IPR051549">
    <property type="entry name" value="PEP_Utilizing_Enz"/>
</dbReference>
<dbReference type="PANTHER" id="PTHR43615">
    <property type="entry name" value="PHOSPHOENOLPYRUVATE SYNTHASE-RELATED"/>
    <property type="match status" value="1"/>
</dbReference>
<dbReference type="EMBL" id="LJCR01000281">
    <property type="protein sequence ID" value="KPV53344.1"/>
    <property type="molecule type" value="Genomic_DNA"/>
</dbReference>
<proteinExistence type="predicted"/>
<comment type="caution">
    <text evidence="3">The sequence shown here is derived from an EMBL/GenBank/DDBJ whole genome shotgun (WGS) entry which is preliminary data.</text>
</comment>
<keyword evidence="4" id="KW-1185">Reference proteome</keyword>
<organism evidence="3 4">
    <name type="scientific">Kouleothrix aurantiaca</name>
    <dbReference type="NCBI Taxonomy" id="186479"/>
    <lineage>
        <taxon>Bacteria</taxon>
        <taxon>Bacillati</taxon>
        <taxon>Chloroflexota</taxon>
        <taxon>Chloroflexia</taxon>
        <taxon>Chloroflexales</taxon>
        <taxon>Roseiflexineae</taxon>
        <taxon>Roseiflexaceae</taxon>
        <taxon>Kouleothrix</taxon>
    </lineage>
</organism>
<accession>A0A0P9F9K5</accession>
<dbReference type="Proteomes" id="UP000050509">
    <property type="component" value="Unassembled WGS sequence"/>
</dbReference>
<dbReference type="InterPro" id="IPR008279">
    <property type="entry name" value="PEP-util_enz_mobile_dom"/>
</dbReference>
<dbReference type="Gene3D" id="3.50.30.10">
    <property type="entry name" value="Phosphohistidine domain"/>
    <property type="match status" value="1"/>
</dbReference>
<protein>
    <recommendedName>
        <fullName evidence="2">PEP-utilising enzyme mobile domain-containing protein</fullName>
    </recommendedName>
</protein>
<reference evidence="3 4" key="1">
    <citation type="submission" date="2015-09" db="EMBL/GenBank/DDBJ databases">
        <title>Draft genome sequence of Kouleothrix aurantiaca JCM 19913.</title>
        <authorList>
            <person name="Hemp J."/>
        </authorList>
    </citation>
    <scope>NUCLEOTIDE SEQUENCE [LARGE SCALE GENOMIC DNA]</scope>
    <source>
        <strain evidence="3 4">COM-B</strain>
    </source>
</reference>
<sequence>MPAPCAPSTSRNGLSPTYTARSGGTPAATLQALLADPEALVLDTSLRREEADYQAARAQAEAKLWAPLRGWFRTSLARVRNGLVAREDSLFRMEALTDAIRHLAQALGAQLARDGKIDEAGDVFFLLASELEAVGAGTLDPRERIARRKRGYAAIVAAHERGQHWLVATGSVAPEAVIDRKAAQRAAQSAGGNTLSGLAASAGQVTAPVCVIRGPHEFGRMVKGAVLVAPFTAPAWTPLFRLASAVVTEIGSPVSHAAIVAREYGIPAVVAVPSATSVLRDGQRVIVDGTRGVVTIVGERGAQ</sequence>
<evidence type="ECO:0000313" key="4">
    <source>
        <dbReference type="Proteomes" id="UP000050509"/>
    </source>
</evidence>
<feature type="domain" description="PEP-utilising enzyme mobile" evidence="2">
    <location>
        <begin position="223"/>
        <end position="292"/>
    </location>
</feature>
<dbReference type="Pfam" id="PF00391">
    <property type="entry name" value="PEP-utilizers"/>
    <property type="match status" value="1"/>
</dbReference>
<feature type="compositionally biased region" description="Polar residues" evidence="1">
    <location>
        <begin position="7"/>
        <end position="21"/>
    </location>
</feature>
<dbReference type="GO" id="GO:0016772">
    <property type="term" value="F:transferase activity, transferring phosphorus-containing groups"/>
    <property type="evidence" value="ECO:0007669"/>
    <property type="project" value="InterPro"/>
</dbReference>
<dbReference type="SUPFAM" id="SSF52009">
    <property type="entry name" value="Phosphohistidine domain"/>
    <property type="match status" value="1"/>
</dbReference>
<feature type="region of interest" description="Disordered" evidence="1">
    <location>
        <begin position="1"/>
        <end position="21"/>
    </location>
</feature>